<keyword evidence="3" id="KW-1185">Reference proteome</keyword>
<dbReference type="PANTHER" id="PTHR11453">
    <property type="entry name" value="ANION EXCHANGE PROTEIN"/>
    <property type="match status" value="1"/>
</dbReference>
<comment type="caution">
    <text evidence="2">The sequence shown here is derived from an EMBL/GenBank/DDBJ whole genome shotgun (WGS) entry which is preliminary data.</text>
</comment>
<dbReference type="GO" id="GO:0006820">
    <property type="term" value="P:monoatomic anion transport"/>
    <property type="evidence" value="ECO:0007669"/>
    <property type="project" value="InterPro"/>
</dbReference>
<reference evidence="2" key="1">
    <citation type="thesis" date="2021" institute="BYU ScholarsArchive" country="Provo, UT, USA">
        <title>Applications of and Algorithms for Genome Assembly and Genomic Analyses with an Emphasis on Marine Teleosts.</title>
        <authorList>
            <person name="Pickett B.D."/>
        </authorList>
    </citation>
    <scope>NUCLEOTIDE SEQUENCE</scope>
    <source>
        <strain evidence="2">HI-2016</strain>
    </source>
</reference>
<feature type="compositionally biased region" description="Basic and acidic residues" evidence="1">
    <location>
        <begin position="239"/>
        <end position="252"/>
    </location>
</feature>
<name>A0A8T2NV24_9TELE</name>
<dbReference type="OrthoDB" id="8852637at2759"/>
<dbReference type="GO" id="GO:0005452">
    <property type="term" value="F:solute:inorganic anion antiporter activity"/>
    <property type="evidence" value="ECO:0007669"/>
    <property type="project" value="InterPro"/>
</dbReference>
<evidence type="ECO:0000313" key="3">
    <source>
        <dbReference type="Proteomes" id="UP000824540"/>
    </source>
</evidence>
<dbReference type="GO" id="GO:0016323">
    <property type="term" value="C:basolateral plasma membrane"/>
    <property type="evidence" value="ECO:0007669"/>
    <property type="project" value="TreeGrafter"/>
</dbReference>
<feature type="compositionally biased region" description="Gly residues" evidence="1">
    <location>
        <begin position="265"/>
        <end position="274"/>
    </location>
</feature>
<accession>A0A8T2NV24</accession>
<dbReference type="Gene3D" id="3.40.930.10">
    <property type="entry name" value="Mannitol-specific EII, Chain A"/>
    <property type="match status" value="1"/>
</dbReference>
<dbReference type="Proteomes" id="UP000824540">
    <property type="component" value="Unassembled WGS sequence"/>
</dbReference>
<dbReference type="GO" id="GO:0050801">
    <property type="term" value="P:monoatomic ion homeostasis"/>
    <property type="evidence" value="ECO:0007669"/>
    <property type="project" value="TreeGrafter"/>
</dbReference>
<dbReference type="InterPro" id="IPR003020">
    <property type="entry name" value="HCO3_transpt_euk"/>
</dbReference>
<feature type="region of interest" description="Disordered" evidence="1">
    <location>
        <begin position="228"/>
        <end position="289"/>
    </location>
</feature>
<proteinExistence type="predicted"/>
<gene>
    <name evidence="2" type="ORF">JZ751_012470</name>
</gene>
<dbReference type="EMBL" id="JAFBMS010000021">
    <property type="protein sequence ID" value="KAG9343994.1"/>
    <property type="molecule type" value="Genomic_DNA"/>
</dbReference>
<dbReference type="AlphaFoldDB" id="A0A8T2NV24"/>
<dbReference type="PANTHER" id="PTHR11453:SF127">
    <property type="entry name" value="SOLUTE CARRIER FAMILY 4 MEMBER 11"/>
    <property type="match status" value="1"/>
</dbReference>
<protein>
    <submittedName>
        <fullName evidence="2">Uncharacterized protein</fullName>
    </submittedName>
</protein>
<sequence length="289" mass="32185">MRVGIHLQCVLPDPRTTLCLPPHSAPAVRDHPRGHCYSHWSPVPAVLAVHPLQSESVCFYHTLGSCSLNLSVFTFVCAASLQSEFVFLPLSVQLQSESVCLYPTLHSFSLNLCVFTLRSCNVKNLQRRHVCISRLERPQNWGENCCEVRYVILILAPLKMVTLPSAATTSFLRCEGPKSTKTAMELGRTFATMFSDISFRQKLLETKTQEEFKEALVMQRHYLTAANQKPTAMEEEETDPHSNKPLKREGARASKSHNAHATSQGFGGAGGGLRHGPFQKEALSTRPPR</sequence>
<evidence type="ECO:0000256" key="1">
    <source>
        <dbReference type="SAM" id="MobiDB-lite"/>
    </source>
</evidence>
<organism evidence="2 3">
    <name type="scientific">Albula glossodonta</name>
    <name type="common">roundjaw bonefish</name>
    <dbReference type="NCBI Taxonomy" id="121402"/>
    <lineage>
        <taxon>Eukaryota</taxon>
        <taxon>Metazoa</taxon>
        <taxon>Chordata</taxon>
        <taxon>Craniata</taxon>
        <taxon>Vertebrata</taxon>
        <taxon>Euteleostomi</taxon>
        <taxon>Actinopterygii</taxon>
        <taxon>Neopterygii</taxon>
        <taxon>Teleostei</taxon>
        <taxon>Albuliformes</taxon>
        <taxon>Albulidae</taxon>
        <taxon>Albula</taxon>
    </lineage>
</organism>
<dbReference type="InterPro" id="IPR016152">
    <property type="entry name" value="PTrfase/Anion_transptr"/>
</dbReference>
<dbReference type="SUPFAM" id="SSF55804">
    <property type="entry name" value="Phoshotransferase/anion transport protein"/>
    <property type="match status" value="1"/>
</dbReference>
<evidence type="ECO:0000313" key="2">
    <source>
        <dbReference type="EMBL" id="KAG9343994.1"/>
    </source>
</evidence>